<evidence type="ECO:0000256" key="1">
    <source>
        <dbReference type="ARBA" id="ARBA00022679"/>
    </source>
</evidence>
<dbReference type="FunFam" id="3.30.460.10:FF:000009">
    <property type="entry name" value="Bifunctional glutamine synthetase adenylyltransferase/adenylyl-removing enzyme"/>
    <property type="match status" value="1"/>
</dbReference>
<dbReference type="Gene3D" id="3.30.460.10">
    <property type="entry name" value="Beta Polymerase, domain 2"/>
    <property type="match status" value="2"/>
</dbReference>
<dbReference type="Pfam" id="PF08335">
    <property type="entry name" value="GlnD_UR_UTase"/>
    <property type="match status" value="2"/>
</dbReference>
<feature type="domain" description="PII-uridylyltransferase/Glutamine-synthetase adenylyltransferase" evidence="10">
    <location>
        <begin position="904"/>
        <end position="972"/>
    </location>
</feature>
<dbReference type="Pfam" id="PF03710">
    <property type="entry name" value="GlnE"/>
    <property type="match status" value="2"/>
</dbReference>
<protein>
    <recommendedName>
        <fullName evidence="7">Bifunctional glutamine synthetase adenylyltransferase/adenylyl-removing enzyme</fullName>
    </recommendedName>
    <alternativeName>
        <fullName evidence="7">ATP:glutamine synthetase adenylyltransferase</fullName>
    </alternativeName>
    <alternativeName>
        <fullName evidence="7">ATase</fullName>
    </alternativeName>
    <domain>
        <recommendedName>
            <fullName evidence="7">Glutamine synthetase adenylyl-L-tyrosine phosphorylase</fullName>
            <ecNumber evidence="7">2.7.7.89</ecNumber>
        </recommendedName>
        <alternativeName>
            <fullName evidence="7">Adenylyl removase</fullName>
            <shortName evidence="7">AR</shortName>
            <shortName evidence="7">AT-N</shortName>
        </alternativeName>
    </domain>
    <domain>
        <recommendedName>
            <fullName evidence="7">Glutamine synthetase adenylyl transferase</fullName>
            <ecNumber evidence="7">2.7.7.42</ecNumber>
        </recommendedName>
        <alternativeName>
            <fullName evidence="7">Adenylyl transferase</fullName>
            <shortName evidence="7">AT</shortName>
            <shortName evidence="7">AT-C</shortName>
        </alternativeName>
    </domain>
</protein>
<dbReference type="CDD" id="cd05401">
    <property type="entry name" value="NT_GlnE_GlnD_like"/>
    <property type="match status" value="2"/>
</dbReference>
<dbReference type="GO" id="GO:0047388">
    <property type="term" value="F:[glutamine synthetase]-adenylyl-L-tyrosine phosphorylase activity"/>
    <property type="evidence" value="ECO:0007669"/>
    <property type="project" value="UniProtKB-EC"/>
</dbReference>
<comment type="caution">
    <text evidence="11">The sequence shown here is derived from an EMBL/GenBank/DDBJ whole genome shotgun (WGS) entry which is preliminary data.</text>
</comment>
<organism evidence="11 12">
    <name type="scientific">Vreelandella andesensis</name>
    <dbReference type="NCBI Taxonomy" id="447567"/>
    <lineage>
        <taxon>Bacteria</taxon>
        <taxon>Pseudomonadati</taxon>
        <taxon>Pseudomonadota</taxon>
        <taxon>Gammaproteobacteria</taxon>
        <taxon>Oceanospirillales</taxon>
        <taxon>Halomonadaceae</taxon>
        <taxon>Vreelandella</taxon>
    </lineage>
</organism>
<feature type="compositionally biased region" description="Gly residues" evidence="8">
    <location>
        <begin position="876"/>
        <end position="890"/>
    </location>
</feature>
<dbReference type="InterPro" id="IPR013546">
    <property type="entry name" value="PII_UdlTrfase/GS_AdlTrfase"/>
</dbReference>
<dbReference type="PANTHER" id="PTHR30621:SF0">
    <property type="entry name" value="BIFUNCTIONAL GLUTAMINE SYNTHETASE ADENYLYLTRANSFERASE_ADENYLYL-REMOVING ENZYME"/>
    <property type="match status" value="1"/>
</dbReference>
<feature type="region of interest" description="Adenylyl removase" evidence="7">
    <location>
        <begin position="1"/>
        <end position="474"/>
    </location>
</feature>
<evidence type="ECO:0000256" key="5">
    <source>
        <dbReference type="ARBA" id="ARBA00022842"/>
    </source>
</evidence>
<dbReference type="OrthoDB" id="9759366at2"/>
<dbReference type="GO" id="GO:0008882">
    <property type="term" value="F:[glutamate-ammonia-ligase] adenylyltransferase activity"/>
    <property type="evidence" value="ECO:0007669"/>
    <property type="project" value="UniProtKB-UniRule"/>
</dbReference>
<evidence type="ECO:0000256" key="6">
    <source>
        <dbReference type="ARBA" id="ARBA00023268"/>
    </source>
</evidence>
<feature type="domain" description="Glutamate-ammonia ligase adenylyltransferase repeated" evidence="9">
    <location>
        <begin position="592"/>
        <end position="843"/>
    </location>
</feature>
<dbReference type="GO" id="GO:0005829">
    <property type="term" value="C:cytosol"/>
    <property type="evidence" value="ECO:0007669"/>
    <property type="project" value="TreeGrafter"/>
</dbReference>
<comment type="function">
    <text evidence="7">Involved in the regulation of glutamine synthetase GlnA, a key enzyme in the process to assimilate ammonia. When cellular nitrogen levels are high, the C-terminal adenylyl transferase (AT) inactivates GlnA by covalent transfer of an adenylyl group from ATP to specific tyrosine residue of GlnA, thus reducing its activity. Conversely, when nitrogen levels are low, the N-terminal adenylyl removase (AR) activates GlnA by removing the adenylyl group by phosphorolysis, increasing its activity. The regulatory region of GlnE binds the signal transduction protein PII (GlnB) which indicates the nitrogen status of the cell.</text>
</comment>
<dbReference type="InterPro" id="IPR043519">
    <property type="entry name" value="NT_sf"/>
</dbReference>
<dbReference type="RefSeq" id="WP_126942253.1">
    <property type="nucleotide sequence ID" value="NZ_RZHG01000001.1"/>
</dbReference>
<dbReference type="NCBIfam" id="NF008292">
    <property type="entry name" value="PRK11072.1"/>
    <property type="match status" value="1"/>
</dbReference>
<comment type="similarity">
    <text evidence="7">Belongs to the GlnE family.</text>
</comment>
<dbReference type="GO" id="GO:0000287">
    <property type="term" value="F:magnesium ion binding"/>
    <property type="evidence" value="ECO:0007669"/>
    <property type="project" value="UniProtKB-UniRule"/>
</dbReference>
<keyword evidence="1 7" id="KW-0808">Transferase</keyword>
<keyword evidence="4 7" id="KW-0067">ATP-binding</keyword>
<proteinExistence type="inferred from homology"/>
<evidence type="ECO:0000256" key="2">
    <source>
        <dbReference type="ARBA" id="ARBA00022695"/>
    </source>
</evidence>
<dbReference type="EC" id="2.7.7.89" evidence="7"/>
<comment type="catalytic activity">
    <reaction evidence="7">
        <text>[glutamine synthetase]-L-tyrosine + ATP = [glutamine synthetase]-O(4)-(5'-adenylyl)-L-tyrosine + diphosphate</text>
        <dbReference type="Rhea" id="RHEA:18589"/>
        <dbReference type="Rhea" id="RHEA-COMP:10660"/>
        <dbReference type="Rhea" id="RHEA-COMP:10661"/>
        <dbReference type="ChEBI" id="CHEBI:30616"/>
        <dbReference type="ChEBI" id="CHEBI:33019"/>
        <dbReference type="ChEBI" id="CHEBI:46858"/>
        <dbReference type="ChEBI" id="CHEBI:83624"/>
        <dbReference type="EC" id="2.7.7.42"/>
    </reaction>
</comment>
<dbReference type="HAMAP" id="MF_00802">
    <property type="entry name" value="GlnE"/>
    <property type="match status" value="1"/>
</dbReference>
<comment type="cofactor">
    <cofactor evidence="7">
        <name>Mg(2+)</name>
        <dbReference type="ChEBI" id="CHEBI:18420"/>
    </cofactor>
</comment>
<dbReference type="Gene3D" id="1.20.120.1510">
    <property type="match status" value="1"/>
</dbReference>
<dbReference type="SUPFAM" id="SSF81301">
    <property type="entry name" value="Nucleotidyltransferase"/>
    <property type="match status" value="2"/>
</dbReference>
<feature type="region of interest" description="Adenylyl transferase" evidence="7">
    <location>
        <begin position="487"/>
        <end position="1004"/>
    </location>
</feature>
<dbReference type="InterPro" id="IPR023057">
    <property type="entry name" value="GlnE"/>
</dbReference>
<dbReference type="AlphaFoldDB" id="A0A433KZS3"/>
<name>A0A433KZS3_9GAMM</name>
<dbReference type="GO" id="GO:0016874">
    <property type="term" value="F:ligase activity"/>
    <property type="evidence" value="ECO:0007669"/>
    <property type="project" value="UniProtKB-KW"/>
</dbReference>
<dbReference type="PANTHER" id="PTHR30621">
    <property type="entry name" value="GLUTAMINE SYNTHETASE ADENYLYLTRANSFERASE"/>
    <property type="match status" value="1"/>
</dbReference>
<dbReference type="FunFam" id="1.20.120.330:FF:000005">
    <property type="entry name" value="Bifunctional glutamine synthetase adenylyltransferase/adenylyl-removing enzyme"/>
    <property type="match status" value="1"/>
</dbReference>
<keyword evidence="5 7" id="KW-0460">Magnesium</keyword>
<evidence type="ECO:0000256" key="8">
    <source>
        <dbReference type="SAM" id="MobiDB-lite"/>
    </source>
</evidence>
<dbReference type="Gene3D" id="1.20.120.330">
    <property type="entry name" value="Nucleotidyltransferases domain 2"/>
    <property type="match status" value="2"/>
</dbReference>
<dbReference type="InterPro" id="IPR005190">
    <property type="entry name" value="GlnE_rpt_dom"/>
</dbReference>
<evidence type="ECO:0000259" key="9">
    <source>
        <dbReference type="Pfam" id="PF03710"/>
    </source>
</evidence>
<dbReference type="EMBL" id="RZHG01000001">
    <property type="protein sequence ID" value="RUR34974.1"/>
    <property type="molecule type" value="Genomic_DNA"/>
</dbReference>
<feature type="domain" description="Glutamate-ammonia ligase adenylyltransferase repeated" evidence="9">
    <location>
        <begin position="61"/>
        <end position="307"/>
    </location>
</feature>
<accession>A0A433KZS3</accession>
<reference evidence="11 12" key="1">
    <citation type="submission" date="2018-12" db="EMBL/GenBank/DDBJ databases">
        <title>three novel Halomonas strain isolated from plants.</title>
        <authorList>
            <person name="Sun C."/>
        </authorList>
    </citation>
    <scope>NUCLEOTIDE SEQUENCE [LARGE SCALE GENOMIC DNA]</scope>
    <source>
        <strain evidence="11 12">DSM 19434</strain>
    </source>
</reference>
<sequence>MQLNDAFLPQYVLPTALKPAANRAWQRLSEALSQADNLASMTNQSLPSSSWEALSDTRREALASVVAISSFALETLTRFPHWLIDLDVAGELDATASKETQAGWLEDALENADDEEAMHRAIRRFRRARMLGIVWRDLNRPDGYTMWDTAQAVSWLAEVCIEAALSWLERFYSPRWGLPAARSDGSSQRLVVLGMGKLGAGELNLSSDIDLIFAFPEKGETEGGRKPLEHQEYFTKLGQKLIAALDAMTADGFVFRVDMRLRPLGDGGPLVGSFSMLSSYYQDQGREWERYAMLKARPVAGDVDGGHELLASLRPFVYRRYLDFGAIESLRELKGMINREVKRKGMQSNIKLGPGGIREVEFVVQAFQLIRGGRDTELQVTSLKTALNRLPELGLLPQAVVDELLPDYAYLRDMEHAIQALEDRQTQTLPVDDEDRERVAFALGHEDWPGLIARLDEVRERVRQHFDAVIADPEEDTDAESGDDNLGLSQWRLLWRGELEQEESTALLTDAGFLEPEKALKRLYGLYHSRQVQSMQRIGFERLDALMPLLLVAVAESESPDNALSGVQPLIESVLRRTAYLALLRENPQALEHLMKLCSASHWIAEQLARYPILLDELLTPDTLYTPADKSRLADELRQTLNRLPEDDDEAQLEALRVFKHAQMLHVAASDIAGTRHLMKVSDYLTYIAEVILDAVLAMAWKHVTRKHGVPEGLTTREPAFLIVGYGKLGGIELGYGSDLDLVFLHDSDGKGTTDGARPIDTPVFFTRLGQRIIHLLTAVTPAGSLYEVDMRLRPSGNAGLLVTSLEAFADYQRQNAWTWEHQALVRARVVAGSNALAEKFDAIRGEMLCRERDPQTLRDDVVSMRHKMRDHLGSKGQGSKGQGSKGQGLKGQPENMEGEVFSLKHDVGGMVDIEFLCQYAVLSLAHDTPALKTYSDNIRILETLAESGHLTESEAEQLREAYLAYRSRTHRAALTGEKTTVDAQAFKAHRDVVIALWQRFLEP</sequence>
<keyword evidence="3 7" id="KW-0547">Nucleotide-binding</keyword>
<keyword evidence="2 7" id="KW-0548">Nucleotidyltransferase</keyword>
<keyword evidence="11" id="KW-0436">Ligase</keyword>
<dbReference type="Proteomes" id="UP000287336">
    <property type="component" value="Unassembled WGS sequence"/>
</dbReference>
<dbReference type="GO" id="GO:0000820">
    <property type="term" value="P:regulation of glutamine family amino acid metabolic process"/>
    <property type="evidence" value="ECO:0007669"/>
    <property type="project" value="UniProtKB-UniRule"/>
</dbReference>
<evidence type="ECO:0000256" key="3">
    <source>
        <dbReference type="ARBA" id="ARBA00022741"/>
    </source>
</evidence>
<dbReference type="SUPFAM" id="SSF81593">
    <property type="entry name" value="Nucleotidyltransferase substrate binding subunit/domain"/>
    <property type="match status" value="2"/>
</dbReference>
<evidence type="ECO:0000256" key="4">
    <source>
        <dbReference type="ARBA" id="ARBA00022840"/>
    </source>
</evidence>
<feature type="region of interest" description="Disordered" evidence="8">
    <location>
        <begin position="870"/>
        <end position="895"/>
    </location>
</feature>
<evidence type="ECO:0000256" key="7">
    <source>
        <dbReference type="HAMAP-Rule" id="MF_00802"/>
    </source>
</evidence>
<evidence type="ECO:0000259" key="10">
    <source>
        <dbReference type="Pfam" id="PF08335"/>
    </source>
</evidence>
<keyword evidence="6 7" id="KW-0511">Multifunctional enzyme</keyword>
<keyword evidence="12" id="KW-1185">Reference proteome</keyword>
<evidence type="ECO:0000313" key="12">
    <source>
        <dbReference type="Proteomes" id="UP000287336"/>
    </source>
</evidence>
<dbReference type="Gene3D" id="1.10.4050.10">
    <property type="entry name" value="Glutamine synthase adenylyltransferase GlnE"/>
    <property type="match status" value="1"/>
</dbReference>
<gene>
    <name evidence="7" type="primary">glnE</name>
    <name evidence="11" type="ORF">ELY33_00285</name>
</gene>
<comment type="catalytic activity">
    <reaction evidence="7">
        <text>[glutamine synthetase]-O(4)-(5'-adenylyl)-L-tyrosine + phosphate = [glutamine synthetase]-L-tyrosine + ADP</text>
        <dbReference type="Rhea" id="RHEA:43716"/>
        <dbReference type="Rhea" id="RHEA-COMP:10660"/>
        <dbReference type="Rhea" id="RHEA-COMP:10661"/>
        <dbReference type="ChEBI" id="CHEBI:43474"/>
        <dbReference type="ChEBI" id="CHEBI:46858"/>
        <dbReference type="ChEBI" id="CHEBI:83624"/>
        <dbReference type="ChEBI" id="CHEBI:456216"/>
        <dbReference type="EC" id="2.7.7.89"/>
    </reaction>
</comment>
<dbReference type="EC" id="2.7.7.42" evidence="7"/>
<feature type="domain" description="PII-uridylyltransferase/Glutamine-synthetase adenylyltransferase" evidence="10">
    <location>
        <begin position="332"/>
        <end position="469"/>
    </location>
</feature>
<dbReference type="GO" id="GO:0005524">
    <property type="term" value="F:ATP binding"/>
    <property type="evidence" value="ECO:0007669"/>
    <property type="project" value="UniProtKB-UniRule"/>
</dbReference>
<evidence type="ECO:0000313" key="11">
    <source>
        <dbReference type="EMBL" id="RUR34974.1"/>
    </source>
</evidence>